<keyword evidence="7" id="KW-1185">Reference proteome</keyword>
<dbReference type="AlphaFoldDB" id="A0A1C0Y8E8"/>
<dbReference type="PANTHER" id="PTHR43464">
    <property type="entry name" value="METHYLTRANSFERASE"/>
    <property type="match status" value="1"/>
</dbReference>
<evidence type="ECO:0008006" key="8">
    <source>
        <dbReference type="Google" id="ProtNLM"/>
    </source>
</evidence>
<dbReference type="EMBL" id="MATO01000089">
    <property type="protein sequence ID" value="OCS83437.1"/>
    <property type="molecule type" value="Genomic_DNA"/>
</dbReference>
<dbReference type="InterPro" id="IPR002925">
    <property type="entry name" value="Dienelactn_hydro"/>
</dbReference>
<evidence type="ECO:0000313" key="6">
    <source>
        <dbReference type="EMBL" id="OCS83437.1"/>
    </source>
</evidence>
<dbReference type="Pfam" id="PF01738">
    <property type="entry name" value="DLH"/>
    <property type="match status" value="1"/>
</dbReference>
<comment type="caution">
    <text evidence="6">The sequence shown here is derived from an EMBL/GenBank/DDBJ whole genome shotgun (WGS) entry which is preliminary data.</text>
</comment>
<dbReference type="GO" id="GO:0032259">
    <property type="term" value="P:methylation"/>
    <property type="evidence" value="ECO:0007669"/>
    <property type="project" value="UniProtKB-KW"/>
</dbReference>
<sequence>MKQNIYDNDCFFQQYQQIRARQNNYNRLLEQPHFIAQLPALHGKAVLDIGCGAGDFAAHCVQYGAIYVTGVDISANMIELATKRHTHEKLHFKRVAFEEMTVQDESFDVITYEEETIAYTYFTEHIRFERAKQYDAIYIVGFSVGATVAWLCSTEQAMTKVVGCYGSRIRQYTHVVPTADTLLLFAANEASFQPEHIQRDLAVHAHVSVQLINAAHGFMDPFSTAYNEREATAAFQHIVHYISC</sequence>
<dbReference type="PANTHER" id="PTHR43464:SF19">
    <property type="entry name" value="UBIQUINONE BIOSYNTHESIS O-METHYLTRANSFERASE, MITOCHONDRIAL"/>
    <property type="match status" value="1"/>
</dbReference>
<keyword evidence="2" id="KW-0808">Transferase</keyword>
<dbReference type="InterPro" id="IPR029058">
    <property type="entry name" value="AB_hydrolase_fold"/>
</dbReference>
<dbReference type="InterPro" id="IPR029063">
    <property type="entry name" value="SAM-dependent_MTases_sf"/>
</dbReference>
<feature type="domain" description="Methyltransferase" evidence="5">
    <location>
        <begin position="46"/>
        <end position="114"/>
    </location>
</feature>
<dbReference type="RefSeq" id="WP_066466610.1">
    <property type="nucleotide sequence ID" value="NZ_MATO01000089.1"/>
</dbReference>
<dbReference type="Gene3D" id="3.40.50.1820">
    <property type="entry name" value="alpha/beta hydrolase"/>
    <property type="match status" value="1"/>
</dbReference>
<dbReference type="SUPFAM" id="SSF53474">
    <property type="entry name" value="alpha/beta-Hydrolases"/>
    <property type="match status" value="1"/>
</dbReference>
<reference evidence="6 7" key="1">
    <citation type="submission" date="2016-07" db="EMBL/GenBank/DDBJ databases">
        <title>Caryophanon latum genome sequencing.</title>
        <authorList>
            <person name="Verma A."/>
            <person name="Pal Y."/>
            <person name="Krishnamurthi S."/>
        </authorList>
    </citation>
    <scope>NUCLEOTIDE SEQUENCE [LARGE SCALE GENOMIC DNA]</scope>
    <source>
        <strain evidence="6 7">DSM 14151</strain>
    </source>
</reference>
<accession>A0A1C0Y8E8</accession>
<dbReference type="Gene3D" id="3.40.50.150">
    <property type="entry name" value="Vaccinia Virus protein VP39"/>
    <property type="match status" value="1"/>
</dbReference>
<evidence type="ECO:0000256" key="2">
    <source>
        <dbReference type="ARBA" id="ARBA00022679"/>
    </source>
</evidence>
<evidence type="ECO:0000313" key="7">
    <source>
        <dbReference type="Proteomes" id="UP000093482"/>
    </source>
</evidence>
<dbReference type="GO" id="GO:0016787">
    <property type="term" value="F:hydrolase activity"/>
    <property type="evidence" value="ECO:0007669"/>
    <property type="project" value="InterPro"/>
</dbReference>
<dbReference type="Pfam" id="PF13649">
    <property type="entry name" value="Methyltransf_25"/>
    <property type="match status" value="1"/>
</dbReference>
<dbReference type="Proteomes" id="UP000093482">
    <property type="component" value="Unassembled WGS sequence"/>
</dbReference>
<dbReference type="InterPro" id="IPR041698">
    <property type="entry name" value="Methyltransf_25"/>
</dbReference>
<keyword evidence="1" id="KW-0489">Methyltransferase</keyword>
<evidence type="ECO:0000256" key="1">
    <source>
        <dbReference type="ARBA" id="ARBA00022603"/>
    </source>
</evidence>
<keyword evidence="3" id="KW-0949">S-adenosyl-L-methionine</keyword>
<dbReference type="OrthoDB" id="115291at2"/>
<dbReference type="GO" id="GO:0008168">
    <property type="term" value="F:methyltransferase activity"/>
    <property type="evidence" value="ECO:0007669"/>
    <property type="project" value="UniProtKB-KW"/>
</dbReference>
<feature type="domain" description="Dienelactone hydrolase" evidence="4">
    <location>
        <begin position="130"/>
        <end position="241"/>
    </location>
</feature>
<dbReference type="CDD" id="cd02440">
    <property type="entry name" value="AdoMet_MTases"/>
    <property type="match status" value="1"/>
</dbReference>
<gene>
    <name evidence="6" type="ORF">A6K76_03420</name>
</gene>
<dbReference type="SUPFAM" id="SSF53335">
    <property type="entry name" value="S-adenosyl-L-methionine-dependent methyltransferases"/>
    <property type="match status" value="1"/>
</dbReference>
<organism evidence="6 7">
    <name type="scientific">Caryophanon latum</name>
    <dbReference type="NCBI Taxonomy" id="33977"/>
    <lineage>
        <taxon>Bacteria</taxon>
        <taxon>Bacillati</taxon>
        <taxon>Bacillota</taxon>
        <taxon>Bacilli</taxon>
        <taxon>Bacillales</taxon>
        <taxon>Caryophanaceae</taxon>
        <taxon>Caryophanon</taxon>
    </lineage>
</organism>
<evidence type="ECO:0000259" key="5">
    <source>
        <dbReference type="Pfam" id="PF13649"/>
    </source>
</evidence>
<proteinExistence type="predicted"/>
<name>A0A1C0Y8E8_9BACL</name>
<protein>
    <recommendedName>
        <fullName evidence="8">Methyltransferase domain-containing protein</fullName>
    </recommendedName>
</protein>
<evidence type="ECO:0000259" key="4">
    <source>
        <dbReference type="Pfam" id="PF01738"/>
    </source>
</evidence>
<evidence type="ECO:0000256" key="3">
    <source>
        <dbReference type="ARBA" id="ARBA00022691"/>
    </source>
</evidence>